<feature type="region of interest" description="Disordered" evidence="6">
    <location>
        <begin position="165"/>
        <end position="196"/>
    </location>
</feature>
<dbReference type="Gene3D" id="1.10.340.70">
    <property type="match status" value="1"/>
</dbReference>
<keyword evidence="2" id="KW-0548">Nucleotidyltransferase</keyword>
<dbReference type="SUPFAM" id="SSF56672">
    <property type="entry name" value="DNA/RNA polymerases"/>
    <property type="match status" value="1"/>
</dbReference>
<dbReference type="GO" id="GO:0016779">
    <property type="term" value="F:nucleotidyltransferase activity"/>
    <property type="evidence" value="ECO:0007669"/>
    <property type="project" value="UniProtKB-KW"/>
</dbReference>
<dbReference type="Gene3D" id="3.30.420.10">
    <property type="entry name" value="Ribonuclease H-like superfamily/Ribonuclease H"/>
    <property type="match status" value="1"/>
</dbReference>
<keyword evidence="5" id="KW-0511">Multifunctional enzyme</keyword>
<dbReference type="InterPro" id="IPR043502">
    <property type="entry name" value="DNA/RNA_pol_sf"/>
</dbReference>
<dbReference type="STRING" id="69332.A0A388M9R4"/>
<dbReference type="InterPro" id="IPR041588">
    <property type="entry name" value="Integrase_H2C2"/>
</dbReference>
<keyword evidence="9" id="KW-1185">Reference proteome</keyword>
<comment type="caution">
    <text evidence="8">The sequence shown here is derived from an EMBL/GenBank/DDBJ whole genome shotgun (WGS) entry which is preliminary data.</text>
</comment>
<dbReference type="Gene3D" id="2.40.70.10">
    <property type="entry name" value="Acid Proteases"/>
    <property type="match status" value="1"/>
</dbReference>
<evidence type="ECO:0000259" key="7">
    <source>
        <dbReference type="PROSITE" id="PS50994"/>
    </source>
</evidence>
<dbReference type="Proteomes" id="UP000265515">
    <property type="component" value="Unassembled WGS sequence"/>
</dbReference>
<dbReference type="PANTHER" id="PTHR37984">
    <property type="entry name" value="PROTEIN CBG26694"/>
    <property type="match status" value="1"/>
</dbReference>
<dbReference type="Pfam" id="PF17919">
    <property type="entry name" value="RT_RNaseH_2"/>
    <property type="match status" value="1"/>
</dbReference>
<dbReference type="Pfam" id="PF17921">
    <property type="entry name" value="Integrase_H2C2"/>
    <property type="match status" value="1"/>
</dbReference>
<sequence>MDRMENAMLVMQVQVSRPALPPQEAVVPAAVANRGFGRRDPANEQCKCCTMIRHFVQACPRLNHDIERQRCSRSLKGEILGPRGERVNWNSPGGMRRAVILLNNLEVAAVEAEPIAEIVWDQPRGRGPQANFILEGNGQDRVNITTRRAGAEKKLIQDTVMEKLAGTSTGQQETEAGEQEKVYGKPREDEPADKATAAKEKFRYQIPILTSLEIDGTLSKLLGTMVSVSFQTMLQASPRLLKGLRQLLTRKRVEVEEAPKLQEQDTEEAEALQGVSNLQSIPGGLGDLEKAFADIRLSLPDREGGEVMRAPPGTKLCFHALPVGKLKVQIGTHHTYALVDGGAEITLIRRDFATVTGCTVNKEVAGNIREADGEIPFTGYVTKYPVRAGTRESIWSVQRMTVMEEMDHDAILERPWCANVEMIGMHLHDDTYMVDIEDPVTGRGELLRLLGTGGDPPKGKLATWSPTFEESARKGAFARMEGMRERVEIMIEEAFSKKEWIKIGLPVKKRRPEDEPLGNMVAEKEMEVELGASLPKPKEGRNETPELALEIPDLLQLVKAIRYHKVGVDPATLAKFEDDVRKGYCLNGKIVSIQPRFAKIAEPIRAMIREGGTMDWTEDREEAAQTLKDILSSDQVTLAAPCFNDEVKRPFILETNGGPLTVGGVLIQKDEEGKERPIRFESRTLNSAERRYSQFKKTFQAYLLGRRFILRINPTNVAGALKNYKPIDPTVGRWIAFIWQFDYKVERIAGLRNRADGLSRVCITPEGVEDAKPIDAFLEYEGGTLVVDNEMADPAITTGQLLIQTLEKGAPAVVAELGEGPFTTIRRKEEKDSWGAEVGAREELMAMCMEGGRDAVMTLAEIWTQKECQYLVNQTREEQGMDQKEQEFFLIQMYEGVFKEIGLLLVGNKQLAEVSPKAREEVEKYVLRNGHLFKKGEGMTPRRVICGRSRQLDVIQAMHDGLAGGHRSSKGTPAKIVLLYFWPGIAGMVAMYCQTCLICQERSAVRVYEPLRPTWVLGPGHLVHLDLAVMPVSTDGFTYILDARDNLSGYVEAVALEKKTGRAVADWVEDFYLRHPFVRRFIADNGT</sequence>
<evidence type="ECO:0000313" key="9">
    <source>
        <dbReference type="Proteomes" id="UP000265515"/>
    </source>
</evidence>
<proteinExistence type="predicted"/>
<dbReference type="AlphaFoldDB" id="A0A388M9R4"/>
<dbReference type="SUPFAM" id="SSF53098">
    <property type="entry name" value="Ribonuclease H-like"/>
    <property type="match status" value="1"/>
</dbReference>
<dbReference type="InterPro" id="IPR050951">
    <property type="entry name" value="Retrovirus_Pol_polyprotein"/>
</dbReference>
<dbReference type="InterPro" id="IPR041577">
    <property type="entry name" value="RT_RNaseH_2"/>
</dbReference>
<keyword evidence="1" id="KW-0808">Transferase</keyword>
<gene>
    <name evidence="8" type="ORF">CBR_g52200</name>
</gene>
<feature type="compositionally biased region" description="Basic and acidic residues" evidence="6">
    <location>
        <begin position="178"/>
        <end position="196"/>
    </location>
</feature>
<dbReference type="InterPro" id="IPR012337">
    <property type="entry name" value="RNaseH-like_sf"/>
</dbReference>
<feature type="domain" description="Integrase catalytic" evidence="7">
    <location>
        <begin position="1009"/>
        <end position="1087"/>
    </location>
</feature>
<dbReference type="GO" id="GO:0003676">
    <property type="term" value="F:nucleic acid binding"/>
    <property type="evidence" value="ECO:0007669"/>
    <property type="project" value="InterPro"/>
</dbReference>
<evidence type="ECO:0000256" key="3">
    <source>
        <dbReference type="ARBA" id="ARBA00022722"/>
    </source>
</evidence>
<evidence type="ECO:0000256" key="2">
    <source>
        <dbReference type="ARBA" id="ARBA00022695"/>
    </source>
</evidence>
<accession>A0A388M9R4</accession>
<dbReference type="GO" id="GO:0004519">
    <property type="term" value="F:endonuclease activity"/>
    <property type="evidence" value="ECO:0007669"/>
    <property type="project" value="UniProtKB-KW"/>
</dbReference>
<organism evidence="8 9">
    <name type="scientific">Chara braunii</name>
    <name type="common">Braun's stonewort</name>
    <dbReference type="NCBI Taxonomy" id="69332"/>
    <lineage>
        <taxon>Eukaryota</taxon>
        <taxon>Viridiplantae</taxon>
        <taxon>Streptophyta</taxon>
        <taxon>Charophyceae</taxon>
        <taxon>Charales</taxon>
        <taxon>Characeae</taxon>
        <taxon>Chara</taxon>
    </lineage>
</organism>
<dbReference type="InterPro" id="IPR001584">
    <property type="entry name" value="Integrase_cat-core"/>
</dbReference>
<evidence type="ECO:0000256" key="6">
    <source>
        <dbReference type="SAM" id="MobiDB-lite"/>
    </source>
</evidence>
<protein>
    <recommendedName>
        <fullName evidence="7">Integrase catalytic domain-containing protein</fullName>
    </recommendedName>
</protein>
<dbReference type="Gramene" id="GBG91314">
    <property type="protein sequence ID" value="GBG91314"/>
    <property type="gene ID" value="CBR_g52200"/>
</dbReference>
<dbReference type="PROSITE" id="PS50994">
    <property type="entry name" value="INTEGRASE"/>
    <property type="match status" value="1"/>
</dbReference>
<keyword evidence="4" id="KW-0255">Endonuclease</keyword>
<name>A0A388M9R4_CHABU</name>
<evidence type="ECO:0000313" key="8">
    <source>
        <dbReference type="EMBL" id="GBG91314.1"/>
    </source>
</evidence>
<dbReference type="InterPro" id="IPR036397">
    <property type="entry name" value="RNaseH_sf"/>
</dbReference>
<keyword evidence="3" id="KW-0540">Nuclease</keyword>
<evidence type="ECO:0000256" key="4">
    <source>
        <dbReference type="ARBA" id="ARBA00022759"/>
    </source>
</evidence>
<dbReference type="InterPro" id="IPR021109">
    <property type="entry name" value="Peptidase_aspartic_dom_sf"/>
</dbReference>
<dbReference type="GO" id="GO:0015074">
    <property type="term" value="P:DNA integration"/>
    <property type="evidence" value="ECO:0007669"/>
    <property type="project" value="InterPro"/>
</dbReference>
<reference evidence="8 9" key="1">
    <citation type="journal article" date="2018" name="Cell">
        <title>The Chara Genome: Secondary Complexity and Implications for Plant Terrestrialization.</title>
        <authorList>
            <person name="Nishiyama T."/>
            <person name="Sakayama H."/>
            <person name="Vries J.D."/>
            <person name="Buschmann H."/>
            <person name="Saint-Marcoux D."/>
            <person name="Ullrich K.K."/>
            <person name="Haas F.B."/>
            <person name="Vanderstraeten L."/>
            <person name="Becker D."/>
            <person name="Lang D."/>
            <person name="Vosolsobe S."/>
            <person name="Rombauts S."/>
            <person name="Wilhelmsson P.K.I."/>
            <person name="Janitza P."/>
            <person name="Kern R."/>
            <person name="Heyl A."/>
            <person name="Rumpler F."/>
            <person name="Villalobos L.I.A.C."/>
            <person name="Clay J.M."/>
            <person name="Skokan R."/>
            <person name="Toyoda A."/>
            <person name="Suzuki Y."/>
            <person name="Kagoshima H."/>
            <person name="Schijlen E."/>
            <person name="Tajeshwar N."/>
            <person name="Catarino B."/>
            <person name="Hetherington A.J."/>
            <person name="Saltykova A."/>
            <person name="Bonnot C."/>
            <person name="Breuninger H."/>
            <person name="Symeonidi A."/>
            <person name="Radhakrishnan G.V."/>
            <person name="Van Nieuwerburgh F."/>
            <person name="Deforce D."/>
            <person name="Chang C."/>
            <person name="Karol K.G."/>
            <person name="Hedrich R."/>
            <person name="Ulvskov P."/>
            <person name="Glockner G."/>
            <person name="Delwiche C.F."/>
            <person name="Petrasek J."/>
            <person name="Van de Peer Y."/>
            <person name="Friml J."/>
            <person name="Beilby M."/>
            <person name="Dolan L."/>
            <person name="Kohara Y."/>
            <person name="Sugano S."/>
            <person name="Fujiyama A."/>
            <person name="Delaux P.-M."/>
            <person name="Quint M."/>
            <person name="TheiBen G."/>
            <person name="Hagemann M."/>
            <person name="Harholt J."/>
            <person name="Dunand C."/>
            <person name="Zachgo S."/>
            <person name="Langdale J."/>
            <person name="Maumus F."/>
            <person name="Straeten D.V.D."/>
            <person name="Gould S.B."/>
            <person name="Rensing S.A."/>
        </authorList>
    </citation>
    <scope>NUCLEOTIDE SEQUENCE [LARGE SCALE GENOMIC DNA]</scope>
    <source>
        <strain evidence="8 9">S276</strain>
    </source>
</reference>
<dbReference type="EMBL" id="BFEA01000894">
    <property type="protein sequence ID" value="GBG91314.1"/>
    <property type="molecule type" value="Genomic_DNA"/>
</dbReference>
<dbReference type="CDD" id="cd00303">
    <property type="entry name" value="retropepsin_like"/>
    <property type="match status" value="1"/>
</dbReference>
<dbReference type="PANTHER" id="PTHR37984:SF5">
    <property type="entry name" value="PROTEIN NYNRIN-LIKE"/>
    <property type="match status" value="1"/>
</dbReference>
<evidence type="ECO:0000256" key="5">
    <source>
        <dbReference type="ARBA" id="ARBA00023268"/>
    </source>
</evidence>
<keyword evidence="4" id="KW-0378">Hydrolase</keyword>
<evidence type="ECO:0000256" key="1">
    <source>
        <dbReference type="ARBA" id="ARBA00022679"/>
    </source>
</evidence>